<dbReference type="Proteomes" id="UP000199480">
    <property type="component" value="Chromosome I"/>
</dbReference>
<gene>
    <name evidence="9" type="ORF">FYJ69_10110</name>
    <name evidence="10" type="ORF">SAMN04487824_1095</name>
    <name evidence="11" type="ORF">SAMN04489857_1108</name>
</gene>
<dbReference type="InterPro" id="IPR000515">
    <property type="entry name" value="MetI-like"/>
</dbReference>
<dbReference type="EMBL" id="LT629759">
    <property type="protein sequence ID" value="SDR77333.1"/>
    <property type="molecule type" value="Genomic_DNA"/>
</dbReference>
<evidence type="ECO:0000256" key="2">
    <source>
        <dbReference type="ARBA" id="ARBA00022448"/>
    </source>
</evidence>
<evidence type="ECO:0000313" key="10">
    <source>
        <dbReference type="EMBL" id="SDC32084.1"/>
    </source>
</evidence>
<evidence type="ECO:0000313" key="12">
    <source>
        <dbReference type="Proteomes" id="UP000198528"/>
    </source>
</evidence>
<keyword evidence="4 7" id="KW-0812">Transmembrane</keyword>
<proteinExistence type="inferred from homology"/>
<dbReference type="AlphaFoldDB" id="A0A1H1LS67"/>
<evidence type="ECO:0000256" key="7">
    <source>
        <dbReference type="RuleBase" id="RU363032"/>
    </source>
</evidence>
<keyword evidence="5 7" id="KW-1133">Transmembrane helix</keyword>
<comment type="subcellular location">
    <subcellularLocation>
        <location evidence="1 7">Cell membrane</location>
        <topology evidence="1 7">Multi-pass membrane protein</topology>
    </subcellularLocation>
</comment>
<evidence type="ECO:0000313" key="13">
    <source>
        <dbReference type="Proteomes" id="UP000199480"/>
    </source>
</evidence>
<evidence type="ECO:0000313" key="9">
    <source>
        <dbReference type="EMBL" id="MST61230.1"/>
    </source>
</evidence>
<evidence type="ECO:0000313" key="11">
    <source>
        <dbReference type="EMBL" id="SDR77333.1"/>
    </source>
</evidence>
<dbReference type="EMBL" id="FMZL01000009">
    <property type="protein sequence ID" value="SDC32084.1"/>
    <property type="molecule type" value="Genomic_DNA"/>
</dbReference>
<feature type="transmembrane region" description="Helical" evidence="7">
    <location>
        <begin position="295"/>
        <end position="323"/>
    </location>
</feature>
<feature type="transmembrane region" description="Helical" evidence="7">
    <location>
        <begin position="107"/>
        <end position="125"/>
    </location>
</feature>
<dbReference type="GO" id="GO:0055085">
    <property type="term" value="P:transmembrane transport"/>
    <property type="evidence" value="ECO:0007669"/>
    <property type="project" value="InterPro"/>
</dbReference>
<evidence type="ECO:0000256" key="5">
    <source>
        <dbReference type="ARBA" id="ARBA00022989"/>
    </source>
</evidence>
<reference evidence="9 14" key="3">
    <citation type="submission" date="2019-08" db="EMBL/GenBank/DDBJ databases">
        <title>In-depth cultivation of the pig gut microbiome towards novel bacterial diversity and tailored functional studies.</title>
        <authorList>
            <person name="Wylensek D."/>
            <person name="Hitch T.C.A."/>
            <person name="Clavel T."/>
        </authorList>
    </citation>
    <scope>NUCLEOTIDE SEQUENCE [LARGE SCALE GENOMIC DNA]</scope>
    <source>
        <strain evidence="9 14">WB01_CNA04</strain>
    </source>
</reference>
<evidence type="ECO:0000256" key="3">
    <source>
        <dbReference type="ARBA" id="ARBA00022475"/>
    </source>
</evidence>
<dbReference type="EMBL" id="VUND01000003">
    <property type="protein sequence ID" value="MST61230.1"/>
    <property type="molecule type" value="Genomic_DNA"/>
</dbReference>
<dbReference type="STRING" id="604330.SAMN04489857_1108"/>
<dbReference type="Gene3D" id="1.10.3720.10">
    <property type="entry name" value="MetI-like"/>
    <property type="match status" value="1"/>
</dbReference>
<evidence type="ECO:0000259" key="8">
    <source>
        <dbReference type="PROSITE" id="PS50928"/>
    </source>
</evidence>
<keyword evidence="2 7" id="KW-0813">Transport</keyword>
<reference evidence="12 13" key="2">
    <citation type="submission" date="2016-10" db="EMBL/GenBank/DDBJ databases">
        <authorList>
            <person name="Varghese N."/>
            <person name="Submissions S."/>
        </authorList>
    </citation>
    <scope>NUCLEOTIDE SEQUENCE [LARGE SCALE GENOMIC DNA]</scope>
    <source>
        <strain evidence="12">DSM 22619</strain>
        <strain evidence="13">DSM 22620</strain>
    </source>
</reference>
<protein>
    <submittedName>
        <fullName evidence="9">ABC transporter permease</fullName>
    </submittedName>
    <submittedName>
        <fullName evidence="11">Peptide/nickel transport system permease protein</fullName>
    </submittedName>
</protein>
<dbReference type="Proteomes" id="UP000434342">
    <property type="component" value="Unassembled WGS sequence"/>
</dbReference>
<dbReference type="Proteomes" id="UP000198528">
    <property type="component" value="Unassembled WGS sequence"/>
</dbReference>
<organism evidence="11 13">
    <name type="scientific">Parafannyhessea umbonata</name>
    <dbReference type="NCBI Taxonomy" id="604330"/>
    <lineage>
        <taxon>Bacteria</taxon>
        <taxon>Bacillati</taxon>
        <taxon>Actinomycetota</taxon>
        <taxon>Coriobacteriia</taxon>
        <taxon>Coriobacteriales</taxon>
        <taxon>Atopobiaceae</taxon>
        <taxon>Parafannyhessea</taxon>
    </lineage>
</organism>
<evidence type="ECO:0000256" key="1">
    <source>
        <dbReference type="ARBA" id="ARBA00004651"/>
    </source>
</evidence>
<evidence type="ECO:0000256" key="6">
    <source>
        <dbReference type="ARBA" id="ARBA00023136"/>
    </source>
</evidence>
<dbReference type="PANTHER" id="PTHR30465:SF0">
    <property type="entry name" value="OLIGOPEPTIDE TRANSPORT SYSTEM PERMEASE PROTEIN APPB"/>
    <property type="match status" value="1"/>
</dbReference>
<dbReference type="OrthoDB" id="147639at2"/>
<evidence type="ECO:0000256" key="4">
    <source>
        <dbReference type="ARBA" id="ARBA00022692"/>
    </source>
</evidence>
<keyword evidence="12" id="KW-1185">Reference proteome</keyword>
<feature type="domain" description="ABC transmembrane type-1" evidence="8">
    <location>
        <begin position="101"/>
        <end position="320"/>
    </location>
</feature>
<feature type="transmembrane region" description="Helical" evidence="7">
    <location>
        <begin position="12"/>
        <end position="30"/>
    </location>
</feature>
<feature type="transmembrane region" description="Helical" evidence="7">
    <location>
        <begin position="137"/>
        <end position="162"/>
    </location>
</feature>
<dbReference type="PROSITE" id="PS50928">
    <property type="entry name" value="ABC_TM1"/>
    <property type="match status" value="1"/>
</dbReference>
<accession>A0A1H1LS67</accession>
<sequence length="330" mass="36469">MARFVWYITKRVLNYVVMIFVATSLTYFLASSFMSPRSNYESRTPRPPQESIEASLDRANLNDKTPIMERYQKWLGDILTKFDWGKTPQGGSVNQEMSGRIGASVKLMLFPTVLSIAIGVSLGVYTAQRQYQWQDRFWSGVASVFLVIPTVVLAILVVFFAIEINSAAGARIFYVTGLQSYTGGNVFLEFLDFLQHMILPTIVLTIISAVGYHLNQRTYLLDEMHADYVRTARAKGLTRKQAIRKHALRASLIPTSVNVAFSIAGIFTGAVMTEKIFAIHGLGEYFINSINGNNIHGAVAVAAFSGVCTLAGALLADLFAAALDPRIKMS</sequence>
<dbReference type="GO" id="GO:0005886">
    <property type="term" value="C:plasma membrane"/>
    <property type="evidence" value="ECO:0007669"/>
    <property type="project" value="UniProtKB-SubCell"/>
</dbReference>
<name>A0A1H1LS67_9ACTN</name>
<dbReference type="GeneID" id="78500465"/>
<keyword evidence="3" id="KW-1003">Cell membrane</keyword>
<feature type="transmembrane region" description="Helical" evidence="7">
    <location>
        <begin position="193"/>
        <end position="214"/>
    </location>
</feature>
<comment type="similarity">
    <text evidence="7">Belongs to the binding-protein-dependent transport system permease family.</text>
</comment>
<reference evidence="11" key="1">
    <citation type="submission" date="2016-10" db="EMBL/GenBank/DDBJ databases">
        <authorList>
            <person name="de Groot N.N."/>
        </authorList>
    </citation>
    <scope>NUCLEOTIDE SEQUENCE [LARGE SCALE GENOMIC DNA]</scope>
    <source>
        <strain evidence="10">DSM 22619</strain>
        <strain evidence="11">DSM 22620</strain>
    </source>
</reference>
<dbReference type="InterPro" id="IPR035906">
    <property type="entry name" value="MetI-like_sf"/>
</dbReference>
<feature type="transmembrane region" description="Helical" evidence="7">
    <location>
        <begin position="247"/>
        <end position="267"/>
    </location>
</feature>
<dbReference type="Pfam" id="PF00528">
    <property type="entry name" value="BPD_transp_1"/>
    <property type="match status" value="1"/>
</dbReference>
<dbReference type="RefSeq" id="WP_090846251.1">
    <property type="nucleotide sequence ID" value="NZ_DBFONV010000049.1"/>
</dbReference>
<evidence type="ECO:0000313" key="14">
    <source>
        <dbReference type="Proteomes" id="UP000434342"/>
    </source>
</evidence>
<keyword evidence="6 7" id="KW-0472">Membrane</keyword>
<dbReference type="CDD" id="cd06261">
    <property type="entry name" value="TM_PBP2"/>
    <property type="match status" value="1"/>
</dbReference>
<dbReference type="PANTHER" id="PTHR30465">
    <property type="entry name" value="INNER MEMBRANE ABC TRANSPORTER"/>
    <property type="match status" value="1"/>
</dbReference>
<dbReference type="SUPFAM" id="SSF161098">
    <property type="entry name" value="MetI-like"/>
    <property type="match status" value="1"/>
</dbReference>